<gene>
    <name evidence="1" type="ORF">OIU84_029980</name>
</gene>
<comment type="caution">
    <text evidence="1">The sequence shown here is derived from an EMBL/GenBank/DDBJ whole genome shotgun (WGS) entry which is preliminary data.</text>
</comment>
<evidence type="ECO:0000313" key="1">
    <source>
        <dbReference type="EMBL" id="KAJ6419966.1"/>
    </source>
</evidence>
<dbReference type="EMBL" id="JAPFFJ010000009">
    <property type="protein sequence ID" value="KAJ6419966.1"/>
    <property type="molecule type" value="Genomic_DNA"/>
</dbReference>
<evidence type="ECO:0000313" key="2">
    <source>
        <dbReference type="Proteomes" id="UP001162972"/>
    </source>
</evidence>
<reference evidence="1 2" key="1">
    <citation type="journal article" date="2023" name="Int. J. Mol. Sci.">
        <title>De Novo Assembly and Annotation of 11 Diverse Shrub Willow (Salix) Genomes Reveals Novel Gene Organization in Sex-Linked Regions.</title>
        <authorList>
            <person name="Hyden B."/>
            <person name="Feng K."/>
            <person name="Yates T.B."/>
            <person name="Jawdy S."/>
            <person name="Cereghino C."/>
            <person name="Smart L.B."/>
            <person name="Muchero W."/>
        </authorList>
    </citation>
    <scope>NUCLEOTIDE SEQUENCE [LARGE SCALE GENOMIC DNA]</scope>
    <source>
        <tissue evidence="1">Shoot tip</tissue>
    </source>
</reference>
<dbReference type="PANTHER" id="PTHR31133:SF9">
    <property type="entry name" value="TRANSMEMBRANE PROTEIN"/>
    <property type="match status" value="1"/>
</dbReference>
<sequence>MIRCFDDGTWSCVLGACTVVRDFSDFSFHSYFSVMDELLESKGEEPIELKVTQIPGCLLAAILGIVVDVHEGKGPFLETVCVPFAALWILLWPIMVLLAIAAGIISSLGFGCFAAAVAYQENSTKRGLLYVIASASIFDEYTNDLLYLQEGSCLPRPRYRKGATSSSSLIPVKGLHERFEAAYVGEQLAMTTTDKATSLKAALIWDSFFKTFEDIGKELLRMGAIGVPDLDAWADSKSKIINNGIPAYAFLECFLRSIKQGSYGLILRDNVEITRLNRPEGRIFDWLYEPIIKTLLNGGTPPSDEIKRAQLEGISRRLQGFCLTLSRLPTSRRRFCEVVKAIEQEAKNSGILAGRDDLEAAR</sequence>
<dbReference type="Proteomes" id="UP001162972">
    <property type="component" value="Chromosome 7"/>
</dbReference>
<accession>A0AAD6P8B6</accession>
<protein>
    <submittedName>
        <fullName evidence="1">Uncharacterized protein</fullName>
    </submittedName>
</protein>
<name>A0AAD6P8B6_9ROSI</name>
<keyword evidence="2" id="KW-1185">Reference proteome</keyword>
<dbReference type="AlphaFoldDB" id="A0AAD6P8B6"/>
<proteinExistence type="predicted"/>
<organism evidence="1 2">
    <name type="scientific">Salix udensis</name>
    <dbReference type="NCBI Taxonomy" id="889485"/>
    <lineage>
        <taxon>Eukaryota</taxon>
        <taxon>Viridiplantae</taxon>
        <taxon>Streptophyta</taxon>
        <taxon>Embryophyta</taxon>
        <taxon>Tracheophyta</taxon>
        <taxon>Spermatophyta</taxon>
        <taxon>Magnoliopsida</taxon>
        <taxon>eudicotyledons</taxon>
        <taxon>Gunneridae</taxon>
        <taxon>Pentapetalae</taxon>
        <taxon>rosids</taxon>
        <taxon>fabids</taxon>
        <taxon>Malpighiales</taxon>
        <taxon>Salicaceae</taxon>
        <taxon>Saliceae</taxon>
        <taxon>Salix</taxon>
    </lineage>
</organism>
<dbReference type="InterPro" id="IPR040229">
    <property type="entry name" value="At3g27390-like"/>
</dbReference>
<dbReference type="PANTHER" id="PTHR31133">
    <property type="entry name" value="MEMBRANE PROTEIN"/>
    <property type="match status" value="1"/>
</dbReference>